<dbReference type="HOGENOM" id="CLU_447012_0_0_1"/>
<dbReference type="EMBL" id="KN824292">
    <property type="protein sequence ID" value="KIM28527.1"/>
    <property type="molecule type" value="Genomic_DNA"/>
</dbReference>
<evidence type="ECO:0000313" key="2">
    <source>
        <dbReference type="EMBL" id="KIM28527.1"/>
    </source>
</evidence>
<gene>
    <name evidence="2" type="ORF">M408DRAFT_329330</name>
</gene>
<dbReference type="OrthoDB" id="3264363at2759"/>
<feature type="compositionally biased region" description="Polar residues" evidence="1">
    <location>
        <begin position="36"/>
        <end position="46"/>
    </location>
</feature>
<dbReference type="AlphaFoldDB" id="A0A0C2XHG0"/>
<reference evidence="2 3" key="1">
    <citation type="submission" date="2014-04" db="EMBL/GenBank/DDBJ databases">
        <authorList>
            <consortium name="DOE Joint Genome Institute"/>
            <person name="Kuo A."/>
            <person name="Zuccaro A."/>
            <person name="Kohler A."/>
            <person name="Nagy L.G."/>
            <person name="Floudas D."/>
            <person name="Copeland A."/>
            <person name="Barry K.W."/>
            <person name="Cichocki N."/>
            <person name="Veneault-Fourrey C."/>
            <person name="LaButti K."/>
            <person name="Lindquist E.A."/>
            <person name="Lipzen A."/>
            <person name="Lundell T."/>
            <person name="Morin E."/>
            <person name="Murat C."/>
            <person name="Sun H."/>
            <person name="Tunlid A."/>
            <person name="Henrissat B."/>
            <person name="Grigoriev I.V."/>
            <person name="Hibbett D.S."/>
            <person name="Martin F."/>
            <person name="Nordberg H.P."/>
            <person name="Cantor M.N."/>
            <person name="Hua S.X."/>
        </authorList>
    </citation>
    <scope>NUCLEOTIDE SEQUENCE [LARGE SCALE GENOMIC DNA]</scope>
    <source>
        <strain evidence="2 3">MAFF 305830</strain>
    </source>
</reference>
<name>A0A0C2XHG0_SERVB</name>
<protein>
    <submittedName>
        <fullName evidence="2">Uncharacterized protein</fullName>
    </submittedName>
</protein>
<organism evidence="2 3">
    <name type="scientific">Serendipita vermifera MAFF 305830</name>
    <dbReference type="NCBI Taxonomy" id="933852"/>
    <lineage>
        <taxon>Eukaryota</taxon>
        <taxon>Fungi</taxon>
        <taxon>Dikarya</taxon>
        <taxon>Basidiomycota</taxon>
        <taxon>Agaricomycotina</taxon>
        <taxon>Agaricomycetes</taxon>
        <taxon>Sebacinales</taxon>
        <taxon>Serendipitaceae</taxon>
        <taxon>Serendipita</taxon>
    </lineage>
</organism>
<reference evidence="3" key="2">
    <citation type="submission" date="2015-01" db="EMBL/GenBank/DDBJ databases">
        <title>Evolutionary Origins and Diversification of the Mycorrhizal Mutualists.</title>
        <authorList>
            <consortium name="DOE Joint Genome Institute"/>
            <consortium name="Mycorrhizal Genomics Consortium"/>
            <person name="Kohler A."/>
            <person name="Kuo A."/>
            <person name="Nagy L.G."/>
            <person name="Floudas D."/>
            <person name="Copeland A."/>
            <person name="Barry K.W."/>
            <person name="Cichocki N."/>
            <person name="Veneault-Fourrey C."/>
            <person name="LaButti K."/>
            <person name="Lindquist E.A."/>
            <person name="Lipzen A."/>
            <person name="Lundell T."/>
            <person name="Morin E."/>
            <person name="Murat C."/>
            <person name="Riley R."/>
            <person name="Ohm R."/>
            <person name="Sun H."/>
            <person name="Tunlid A."/>
            <person name="Henrissat B."/>
            <person name="Grigoriev I.V."/>
            <person name="Hibbett D.S."/>
            <person name="Martin F."/>
        </authorList>
    </citation>
    <scope>NUCLEOTIDE SEQUENCE [LARGE SCALE GENOMIC DNA]</scope>
    <source>
        <strain evidence="3">MAFF 305830</strain>
    </source>
</reference>
<feature type="compositionally biased region" description="Low complexity" evidence="1">
    <location>
        <begin position="111"/>
        <end position="123"/>
    </location>
</feature>
<feature type="region of interest" description="Disordered" evidence="1">
    <location>
        <begin position="418"/>
        <end position="442"/>
    </location>
</feature>
<feature type="region of interest" description="Disordered" evidence="1">
    <location>
        <begin position="30"/>
        <end position="146"/>
    </location>
</feature>
<evidence type="ECO:0000256" key="1">
    <source>
        <dbReference type="SAM" id="MobiDB-lite"/>
    </source>
</evidence>
<accession>A0A0C2XHG0</accession>
<sequence length="611" mass="67454">MLVRGASRPETKPQETVTQRLERLRLEHRRHVRNTEGISSQSSTRRLVTVGPSLPDDTTVNAIPGVDNWNNDGTQVARRPRTTHPPPLNAGVNNPPAQIPVPVHGPPPPRSWVIPSARTSRVAPSRRRTTASSPSTAAHPKVPRKAAPTMTVIERLKLQEEEALTNAYSEEYWFRSASDTRWSAWREEALRIVFSYSAGSSEAGKQVLEESPFTTFDVPGEGSRMPTLFETVLRFIFASSPMENSASQSADEDSDLDWVDIIEALPVHIQKRVLRYAAARNPLSRNQLQRIYLGTREEDEDSLMVTDPNAPVEIILSGRKVEPKVLEDLLKAGTTQDSQSTTPSILQSIVFFQTPFLQKRLLTTFPKTLTTLGLIALPPPKGMLLERSTTKSTPGSGSDLDSLPYHCSCPWCTTHPTTVPSTSQTRTRPFSSTPPSTSLASSAPHISPALVSQLVELPSLLPSLVILDVSYNPWMTLDASLHCSHAGKGCLCRTRKAEHAGVGIFGKWDLRLWGRMKILGMRGCFEHPPIGRPTDVDDMEALVPFMETGLVPEPTIHCACGVPAGSRAAWRGRDALLQSWEKTMYAVGRKIEVLWREHECRCGVQVSTSSL</sequence>
<keyword evidence="3" id="KW-1185">Reference proteome</keyword>
<feature type="compositionally biased region" description="Low complexity" evidence="1">
    <location>
        <begin position="420"/>
        <end position="442"/>
    </location>
</feature>
<evidence type="ECO:0000313" key="3">
    <source>
        <dbReference type="Proteomes" id="UP000054097"/>
    </source>
</evidence>
<feature type="compositionally biased region" description="Pro residues" evidence="1">
    <location>
        <begin position="97"/>
        <end position="110"/>
    </location>
</feature>
<proteinExistence type="predicted"/>
<dbReference type="Proteomes" id="UP000054097">
    <property type="component" value="Unassembled WGS sequence"/>
</dbReference>